<dbReference type="InterPro" id="IPR046341">
    <property type="entry name" value="SET_dom_sf"/>
</dbReference>
<dbReference type="AlphaFoldDB" id="A0AA38GPU5"/>
<proteinExistence type="predicted"/>
<accession>A0AA38GPU5</accession>
<dbReference type="Gene3D" id="2.170.270.10">
    <property type="entry name" value="SET domain"/>
    <property type="match status" value="1"/>
</dbReference>
<dbReference type="PANTHER" id="PTHR47780">
    <property type="entry name" value="PROTEIN SET DOMAIN GROUP 41"/>
    <property type="match status" value="1"/>
</dbReference>
<evidence type="ECO:0000259" key="1">
    <source>
        <dbReference type="Pfam" id="PF00856"/>
    </source>
</evidence>
<protein>
    <recommendedName>
        <fullName evidence="1">SET domain-containing protein</fullName>
    </recommendedName>
</protein>
<evidence type="ECO:0000313" key="3">
    <source>
        <dbReference type="Proteomes" id="UP000824469"/>
    </source>
</evidence>
<reference evidence="2 3" key="1">
    <citation type="journal article" date="2021" name="Nat. Plants">
        <title>The Taxus genome provides insights into paclitaxel biosynthesis.</title>
        <authorList>
            <person name="Xiong X."/>
            <person name="Gou J."/>
            <person name="Liao Q."/>
            <person name="Li Y."/>
            <person name="Zhou Q."/>
            <person name="Bi G."/>
            <person name="Li C."/>
            <person name="Du R."/>
            <person name="Wang X."/>
            <person name="Sun T."/>
            <person name="Guo L."/>
            <person name="Liang H."/>
            <person name="Lu P."/>
            <person name="Wu Y."/>
            <person name="Zhang Z."/>
            <person name="Ro D.K."/>
            <person name="Shang Y."/>
            <person name="Huang S."/>
            <person name="Yan J."/>
        </authorList>
    </citation>
    <scope>NUCLEOTIDE SEQUENCE [LARGE SCALE GENOMIC DNA]</scope>
    <source>
        <strain evidence="2">Ta-2019</strain>
    </source>
</reference>
<feature type="non-terminal residue" evidence="2">
    <location>
        <position position="311"/>
    </location>
</feature>
<organism evidence="2 3">
    <name type="scientific">Taxus chinensis</name>
    <name type="common">Chinese yew</name>
    <name type="synonym">Taxus wallichiana var. chinensis</name>
    <dbReference type="NCBI Taxonomy" id="29808"/>
    <lineage>
        <taxon>Eukaryota</taxon>
        <taxon>Viridiplantae</taxon>
        <taxon>Streptophyta</taxon>
        <taxon>Embryophyta</taxon>
        <taxon>Tracheophyta</taxon>
        <taxon>Spermatophyta</taxon>
        <taxon>Pinopsida</taxon>
        <taxon>Pinidae</taxon>
        <taxon>Conifers II</taxon>
        <taxon>Cupressales</taxon>
        <taxon>Taxaceae</taxon>
        <taxon>Taxus</taxon>
    </lineage>
</organism>
<dbReference type="OMA" id="WCNHSCR"/>
<dbReference type="InterPro" id="IPR001214">
    <property type="entry name" value="SET_dom"/>
</dbReference>
<sequence length="311" mass="34557">MYMKASENVEMGCDVTPEIPPLAWALSDSLLSSRCSACFSKLINYFHCTGHCGGAVIYCSQQCRDTDIRTHLHSGECHLLNNARAHAYAISTSDLRAAVRLLFLDSSLSTHSSRISNLMTNHDCLLGRKRKRHKPSNSTNGDKSNSDCEEFAQEIEECARVIHLARKHASGAMECDCDGQRMEEEALCAVITNGVQVQLDQLQMTFTGVSEVHCLVLGTAVYGSLFSWCNHSCRPNASYRFVLHTGLDSQTQQKTDSRNGIFIQPSNEESNFVSVAKKTMVHGPGVLLRTIRRVSKGEEIFITYTDLMQPK</sequence>
<dbReference type="Proteomes" id="UP000824469">
    <property type="component" value="Unassembled WGS sequence"/>
</dbReference>
<name>A0AA38GPU5_TAXCH</name>
<gene>
    <name evidence="2" type="ORF">KI387_006145</name>
</gene>
<dbReference type="PANTHER" id="PTHR47780:SF1">
    <property type="entry name" value="PROTEIN SET DOMAIN GROUP 41"/>
    <property type="match status" value="1"/>
</dbReference>
<evidence type="ECO:0000313" key="2">
    <source>
        <dbReference type="EMBL" id="KAH9325967.1"/>
    </source>
</evidence>
<keyword evidence="3" id="KW-1185">Reference proteome</keyword>
<dbReference type="SUPFAM" id="SSF82199">
    <property type="entry name" value="SET domain"/>
    <property type="match status" value="1"/>
</dbReference>
<dbReference type="Pfam" id="PF00856">
    <property type="entry name" value="SET"/>
    <property type="match status" value="1"/>
</dbReference>
<comment type="caution">
    <text evidence="2">The sequence shown here is derived from an EMBL/GenBank/DDBJ whole genome shotgun (WGS) entry which is preliminary data.</text>
</comment>
<dbReference type="EMBL" id="JAHRHJ020000002">
    <property type="protein sequence ID" value="KAH9325967.1"/>
    <property type="molecule type" value="Genomic_DNA"/>
</dbReference>
<feature type="domain" description="SET" evidence="1">
    <location>
        <begin position="203"/>
        <end position="304"/>
    </location>
</feature>